<dbReference type="Gene3D" id="1.20.5.110">
    <property type="match status" value="1"/>
</dbReference>
<dbReference type="RefSeq" id="XP_041157208.1">
    <property type="nucleotide sequence ID" value="XM_041311486.1"/>
</dbReference>
<name>A0A9P7AK72_9AGAM</name>
<dbReference type="AlphaFoldDB" id="A0A9P7AK72"/>
<dbReference type="SUPFAM" id="SSF58038">
    <property type="entry name" value="SNARE fusion complex"/>
    <property type="match status" value="1"/>
</dbReference>
<evidence type="ECO:0000259" key="12">
    <source>
        <dbReference type="PROSITE" id="PS50192"/>
    </source>
</evidence>
<evidence type="ECO:0000256" key="4">
    <source>
        <dbReference type="ARBA" id="ARBA00022692"/>
    </source>
</evidence>
<evidence type="ECO:0000256" key="6">
    <source>
        <dbReference type="ARBA" id="ARBA00022989"/>
    </source>
</evidence>
<keyword evidence="8 11" id="KW-0472">Membrane</keyword>
<evidence type="ECO:0000256" key="11">
    <source>
        <dbReference type="SAM" id="Phobius"/>
    </source>
</evidence>
<evidence type="ECO:0000256" key="2">
    <source>
        <dbReference type="ARBA" id="ARBA00009063"/>
    </source>
</evidence>
<evidence type="ECO:0000256" key="10">
    <source>
        <dbReference type="SAM" id="MobiDB-lite"/>
    </source>
</evidence>
<feature type="domain" description="T-SNARE coiled-coil homology" evidence="12">
    <location>
        <begin position="192"/>
        <end position="254"/>
    </location>
</feature>
<dbReference type="Pfam" id="PF05739">
    <property type="entry name" value="SNARE"/>
    <property type="match status" value="1"/>
</dbReference>
<keyword evidence="9" id="KW-0175">Coiled coil</keyword>
<evidence type="ECO:0000256" key="3">
    <source>
        <dbReference type="ARBA" id="ARBA00022448"/>
    </source>
</evidence>
<dbReference type="Gene3D" id="1.20.58.90">
    <property type="match status" value="1"/>
</dbReference>
<dbReference type="InterPro" id="IPR000727">
    <property type="entry name" value="T_SNARE_dom"/>
</dbReference>
<dbReference type="SMART" id="SM00397">
    <property type="entry name" value="t_SNARE"/>
    <property type="match status" value="1"/>
</dbReference>
<keyword evidence="3" id="KW-0813">Transport</keyword>
<comment type="caution">
    <text evidence="13">The sequence shown here is derived from an EMBL/GenBank/DDBJ whole genome shotgun (WGS) entry which is preliminary data.</text>
</comment>
<dbReference type="Pfam" id="PF09177">
    <property type="entry name" value="STX6_10_61_N"/>
    <property type="match status" value="1"/>
</dbReference>
<evidence type="ECO:0000256" key="1">
    <source>
        <dbReference type="ARBA" id="ARBA00004409"/>
    </source>
</evidence>
<keyword evidence="14" id="KW-1185">Reference proteome</keyword>
<evidence type="ECO:0000256" key="7">
    <source>
        <dbReference type="ARBA" id="ARBA00023034"/>
    </source>
</evidence>
<dbReference type="InterPro" id="IPR015260">
    <property type="entry name" value="Syntaxin-6/10/61_N"/>
</dbReference>
<dbReference type="InterPro" id="IPR010989">
    <property type="entry name" value="SNARE"/>
</dbReference>
<sequence length="284" mass="31780">MTDCTATSARPVTFIRIMSADPYHEVQREIQSSLQTASTLRSSFLRIRSLARDGSEELVLARNEVRLYTFSERKADTRFQLEATLAALYTDLEDLEESVKMVEDTGPRYFGLDDAEVSERRKYVSHVRREIEGMRADVEGRNLPSAGKLPSTPLQSQSSLPSGSRAPLQPAPGSQSGEPNDDQTKWAHEEQQLLLQEQDRAMDSISGTLNTLAQQAGLMGHEIGEHVEMLDDLEANVDRTDSKLSNAMRRMKKFVRDTEETKSGWCITILIIVLLALLLAVILV</sequence>
<evidence type="ECO:0000313" key="14">
    <source>
        <dbReference type="Proteomes" id="UP000719766"/>
    </source>
</evidence>
<organism evidence="13 14">
    <name type="scientific">Suillus plorans</name>
    <dbReference type="NCBI Taxonomy" id="116603"/>
    <lineage>
        <taxon>Eukaryota</taxon>
        <taxon>Fungi</taxon>
        <taxon>Dikarya</taxon>
        <taxon>Basidiomycota</taxon>
        <taxon>Agaricomycotina</taxon>
        <taxon>Agaricomycetes</taxon>
        <taxon>Agaricomycetidae</taxon>
        <taxon>Boletales</taxon>
        <taxon>Suillineae</taxon>
        <taxon>Suillaceae</taxon>
        <taxon>Suillus</taxon>
    </lineage>
</organism>
<keyword evidence="7" id="KW-0333">Golgi apparatus</keyword>
<comment type="subcellular location">
    <subcellularLocation>
        <location evidence="1">Golgi apparatus membrane</location>
        <topology evidence="1">Single-pass type IV membrane protein</topology>
    </subcellularLocation>
</comment>
<keyword evidence="5" id="KW-0653">Protein transport</keyword>
<feature type="transmembrane region" description="Helical" evidence="11">
    <location>
        <begin position="263"/>
        <end position="283"/>
    </location>
</feature>
<dbReference type="GO" id="GO:0000139">
    <property type="term" value="C:Golgi membrane"/>
    <property type="evidence" value="ECO:0007669"/>
    <property type="project" value="UniProtKB-SubCell"/>
</dbReference>
<evidence type="ECO:0000256" key="8">
    <source>
        <dbReference type="ARBA" id="ARBA00023136"/>
    </source>
</evidence>
<dbReference type="GO" id="GO:0015031">
    <property type="term" value="P:protein transport"/>
    <property type="evidence" value="ECO:0007669"/>
    <property type="project" value="UniProtKB-KW"/>
</dbReference>
<protein>
    <submittedName>
        <fullName evidence="13">Syntaxin 6, N-terminal-domain-containing protein</fullName>
    </submittedName>
</protein>
<dbReference type="EMBL" id="JABBWE010000052">
    <property type="protein sequence ID" value="KAG1790233.1"/>
    <property type="molecule type" value="Genomic_DNA"/>
</dbReference>
<comment type="similarity">
    <text evidence="2">Belongs to the syntaxin family.</text>
</comment>
<dbReference type="SUPFAM" id="SSF47661">
    <property type="entry name" value="t-snare proteins"/>
    <property type="match status" value="1"/>
</dbReference>
<evidence type="ECO:0000256" key="9">
    <source>
        <dbReference type="SAM" id="Coils"/>
    </source>
</evidence>
<dbReference type="PANTHER" id="PTHR12791">
    <property type="entry name" value="GOLGI SNARE BET1-RELATED"/>
    <property type="match status" value="1"/>
</dbReference>
<dbReference type="GeneID" id="64605250"/>
<keyword evidence="4 11" id="KW-0812">Transmembrane</keyword>
<dbReference type="CDD" id="cd21442">
    <property type="entry name" value="SNARE_NTD_STX6-like"/>
    <property type="match status" value="1"/>
</dbReference>
<dbReference type="CDD" id="cd15851">
    <property type="entry name" value="SNARE_Syntaxin6"/>
    <property type="match status" value="1"/>
</dbReference>
<dbReference type="GO" id="GO:0048193">
    <property type="term" value="P:Golgi vesicle transport"/>
    <property type="evidence" value="ECO:0007669"/>
    <property type="project" value="InterPro"/>
</dbReference>
<dbReference type="PROSITE" id="PS50192">
    <property type="entry name" value="T_SNARE"/>
    <property type="match status" value="1"/>
</dbReference>
<reference evidence="13" key="1">
    <citation type="journal article" date="2020" name="New Phytol.">
        <title>Comparative genomics reveals dynamic genome evolution in host specialist ectomycorrhizal fungi.</title>
        <authorList>
            <person name="Lofgren L.A."/>
            <person name="Nguyen N.H."/>
            <person name="Vilgalys R."/>
            <person name="Ruytinx J."/>
            <person name="Liao H.L."/>
            <person name="Branco S."/>
            <person name="Kuo A."/>
            <person name="LaButti K."/>
            <person name="Lipzen A."/>
            <person name="Andreopoulos W."/>
            <person name="Pangilinan J."/>
            <person name="Riley R."/>
            <person name="Hundley H."/>
            <person name="Na H."/>
            <person name="Barry K."/>
            <person name="Grigoriev I.V."/>
            <person name="Stajich J.E."/>
            <person name="Kennedy P.G."/>
        </authorList>
    </citation>
    <scope>NUCLEOTIDE SEQUENCE</scope>
    <source>
        <strain evidence="13">S12</strain>
    </source>
</reference>
<evidence type="ECO:0000256" key="5">
    <source>
        <dbReference type="ARBA" id="ARBA00022927"/>
    </source>
</evidence>
<gene>
    <name evidence="13" type="ORF">HD556DRAFT_744311</name>
</gene>
<feature type="compositionally biased region" description="Low complexity" evidence="10">
    <location>
        <begin position="149"/>
        <end position="164"/>
    </location>
</feature>
<dbReference type="OrthoDB" id="546861at2759"/>
<feature type="coiled-coil region" evidence="9">
    <location>
        <begin position="78"/>
        <end position="105"/>
    </location>
</feature>
<dbReference type="Proteomes" id="UP000719766">
    <property type="component" value="Unassembled WGS sequence"/>
</dbReference>
<feature type="region of interest" description="Disordered" evidence="10">
    <location>
        <begin position="135"/>
        <end position="185"/>
    </location>
</feature>
<evidence type="ECO:0000313" key="13">
    <source>
        <dbReference type="EMBL" id="KAG1790233.1"/>
    </source>
</evidence>
<keyword evidence="6 11" id="KW-1133">Transmembrane helix</keyword>
<proteinExistence type="inferred from homology"/>
<accession>A0A9P7AK72</accession>